<sequence>MPSPAPRASNLTALLQSAPTAGNARLARCSSETSYRLRHLNPAEVITLFTPFVPHPPGTALAKNMDPFEPLGRAFRRQVRHVPYRLDHGMTETHGDFLEASGAIVIVICSAENVVAHNAKAFEQQLSFARAAVAKTTENKSLAGVPVVLLLITNGAAKTGHESSVQDFPTLITLDEYSPAALSNAVQVMFGK</sequence>
<keyword evidence="2" id="KW-1185">Reference proteome</keyword>
<dbReference type="EMBL" id="MU006784">
    <property type="protein sequence ID" value="KAF2640915.1"/>
    <property type="molecule type" value="Genomic_DNA"/>
</dbReference>
<dbReference type="OrthoDB" id="47059at2759"/>
<evidence type="ECO:0000313" key="2">
    <source>
        <dbReference type="Proteomes" id="UP000799753"/>
    </source>
</evidence>
<protein>
    <submittedName>
        <fullName evidence="1">Uncharacterized protein</fullName>
    </submittedName>
</protein>
<accession>A0A6A6S076</accession>
<proteinExistence type="predicted"/>
<organism evidence="1 2">
    <name type="scientific">Massarina eburnea CBS 473.64</name>
    <dbReference type="NCBI Taxonomy" id="1395130"/>
    <lineage>
        <taxon>Eukaryota</taxon>
        <taxon>Fungi</taxon>
        <taxon>Dikarya</taxon>
        <taxon>Ascomycota</taxon>
        <taxon>Pezizomycotina</taxon>
        <taxon>Dothideomycetes</taxon>
        <taxon>Pleosporomycetidae</taxon>
        <taxon>Pleosporales</taxon>
        <taxon>Massarineae</taxon>
        <taxon>Massarinaceae</taxon>
        <taxon>Massarina</taxon>
    </lineage>
</organism>
<reference evidence="1" key="1">
    <citation type="journal article" date="2020" name="Stud. Mycol.">
        <title>101 Dothideomycetes genomes: a test case for predicting lifestyles and emergence of pathogens.</title>
        <authorList>
            <person name="Haridas S."/>
            <person name="Albert R."/>
            <person name="Binder M."/>
            <person name="Bloem J."/>
            <person name="Labutti K."/>
            <person name="Salamov A."/>
            <person name="Andreopoulos B."/>
            <person name="Baker S."/>
            <person name="Barry K."/>
            <person name="Bills G."/>
            <person name="Bluhm B."/>
            <person name="Cannon C."/>
            <person name="Castanera R."/>
            <person name="Culley D."/>
            <person name="Daum C."/>
            <person name="Ezra D."/>
            <person name="Gonzalez J."/>
            <person name="Henrissat B."/>
            <person name="Kuo A."/>
            <person name="Liang C."/>
            <person name="Lipzen A."/>
            <person name="Lutzoni F."/>
            <person name="Magnuson J."/>
            <person name="Mondo S."/>
            <person name="Nolan M."/>
            <person name="Ohm R."/>
            <person name="Pangilinan J."/>
            <person name="Park H.-J."/>
            <person name="Ramirez L."/>
            <person name="Alfaro M."/>
            <person name="Sun H."/>
            <person name="Tritt A."/>
            <person name="Yoshinaga Y."/>
            <person name="Zwiers L.-H."/>
            <person name="Turgeon B."/>
            <person name="Goodwin S."/>
            <person name="Spatafora J."/>
            <person name="Crous P."/>
            <person name="Grigoriev I."/>
        </authorList>
    </citation>
    <scope>NUCLEOTIDE SEQUENCE</scope>
    <source>
        <strain evidence="1">CBS 473.64</strain>
    </source>
</reference>
<dbReference type="AlphaFoldDB" id="A0A6A6S076"/>
<gene>
    <name evidence="1" type="ORF">P280DRAFT_400013</name>
</gene>
<evidence type="ECO:0000313" key="1">
    <source>
        <dbReference type="EMBL" id="KAF2640915.1"/>
    </source>
</evidence>
<dbReference type="Proteomes" id="UP000799753">
    <property type="component" value="Unassembled WGS sequence"/>
</dbReference>
<name>A0A6A6S076_9PLEO</name>